<sequence>MNKKNFLSNNIAKGGIFTAISIICLYLSILIPVNTLFFLIVASALIPLTLLSTNIKTTFTVYGATSLLSLILIPSKGIALGYIILFGIYGIIKFFIECINKPFIELLLKFLFFNSSLGILYCIYKTLLFKAININLPYFLILILAQFAFIIFDYALTVFINYSEDHLLKRLK</sequence>
<feature type="transmembrane region" description="Helical" evidence="1">
    <location>
        <begin position="136"/>
        <end position="162"/>
    </location>
</feature>
<protein>
    <submittedName>
        <fullName evidence="2">Membrane protein</fullName>
    </submittedName>
</protein>
<dbReference type="EMBL" id="JAUSWN010000013">
    <property type="protein sequence ID" value="MDQ0479951.1"/>
    <property type="molecule type" value="Genomic_DNA"/>
</dbReference>
<evidence type="ECO:0000313" key="3">
    <source>
        <dbReference type="Proteomes" id="UP001224418"/>
    </source>
</evidence>
<keyword evidence="1" id="KW-0812">Transmembrane</keyword>
<feature type="transmembrane region" description="Helical" evidence="1">
    <location>
        <begin position="104"/>
        <end position="124"/>
    </location>
</feature>
<evidence type="ECO:0000256" key="1">
    <source>
        <dbReference type="SAM" id="Phobius"/>
    </source>
</evidence>
<keyword evidence="1" id="KW-0472">Membrane</keyword>
<dbReference type="RefSeq" id="WP_307355867.1">
    <property type="nucleotide sequence ID" value="NZ_BAAACJ010000030.1"/>
</dbReference>
<feature type="transmembrane region" description="Helical" evidence="1">
    <location>
        <begin position="67"/>
        <end position="92"/>
    </location>
</feature>
<feature type="transmembrane region" description="Helical" evidence="1">
    <location>
        <begin position="12"/>
        <end position="31"/>
    </location>
</feature>
<evidence type="ECO:0000313" key="2">
    <source>
        <dbReference type="EMBL" id="MDQ0479951.1"/>
    </source>
</evidence>
<dbReference type="Proteomes" id="UP001224418">
    <property type="component" value="Unassembled WGS sequence"/>
</dbReference>
<name>A0ABU0JUR0_HATLI</name>
<comment type="caution">
    <text evidence="2">The sequence shown here is derived from an EMBL/GenBank/DDBJ whole genome shotgun (WGS) entry which is preliminary data.</text>
</comment>
<keyword evidence="1" id="KW-1133">Transmembrane helix</keyword>
<accession>A0ABU0JUR0</accession>
<proteinExistence type="predicted"/>
<gene>
    <name evidence="2" type="ORF">QOZ93_001694</name>
</gene>
<reference evidence="2 3" key="1">
    <citation type="submission" date="2023-07" db="EMBL/GenBank/DDBJ databases">
        <title>Genomic Encyclopedia of Type Strains, Phase IV (KMG-IV): sequencing the most valuable type-strain genomes for metagenomic binning, comparative biology and taxonomic classification.</title>
        <authorList>
            <person name="Goeker M."/>
        </authorList>
    </citation>
    <scope>NUCLEOTIDE SEQUENCE [LARGE SCALE GENOMIC DNA]</scope>
    <source>
        <strain evidence="2 3">DSM 1400</strain>
    </source>
</reference>
<organism evidence="2 3">
    <name type="scientific">Hathewaya limosa</name>
    <name type="common">Clostridium limosum</name>
    <dbReference type="NCBI Taxonomy" id="1536"/>
    <lineage>
        <taxon>Bacteria</taxon>
        <taxon>Bacillati</taxon>
        <taxon>Bacillota</taxon>
        <taxon>Clostridia</taxon>
        <taxon>Eubacteriales</taxon>
        <taxon>Clostridiaceae</taxon>
        <taxon>Hathewaya</taxon>
    </lineage>
</organism>
<keyword evidence="3" id="KW-1185">Reference proteome</keyword>